<dbReference type="FunFam" id="1.10.10.830:FF:000002">
    <property type="entry name" value="Isoleucine--tRNA ligase, mitochondrial"/>
    <property type="match status" value="1"/>
</dbReference>
<dbReference type="CDD" id="cd07960">
    <property type="entry name" value="Anticodon_Ia_Ile_BEm"/>
    <property type="match status" value="1"/>
</dbReference>
<dbReference type="FunFam" id="3.40.50.620:FF:000152">
    <property type="entry name" value="Isoleucine--tRNA ligase"/>
    <property type="match status" value="1"/>
</dbReference>
<keyword evidence="5 12" id="KW-0547">Nucleotide-binding</keyword>
<comment type="caution">
    <text evidence="16">The sequence shown here is derived from an EMBL/GenBank/DDBJ whole genome shotgun (WGS) entry which is preliminary data.</text>
</comment>
<dbReference type="InterPro" id="IPR014729">
    <property type="entry name" value="Rossmann-like_a/b/a_fold"/>
</dbReference>
<reference evidence="16" key="1">
    <citation type="submission" date="2019-10" db="EMBL/GenBank/DDBJ databases">
        <authorList>
            <consortium name="Genoscope - CEA"/>
            <person name="William W."/>
        </authorList>
    </citation>
    <scope>NUCLEOTIDE SEQUENCE [LARGE SCALE GENOMIC DNA]</scope>
    <source>
        <strain evidence="16">BBR_PRJEB10994</strain>
    </source>
</reference>
<evidence type="ECO:0000256" key="6">
    <source>
        <dbReference type="ARBA" id="ARBA00022833"/>
    </source>
</evidence>
<dbReference type="Gene3D" id="1.10.10.830">
    <property type="entry name" value="Ile-tRNA synthetase CP2 domain-like"/>
    <property type="match status" value="1"/>
</dbReference>
<dbReference type="Pfam" id="PF08264">
    <property type="entry name" value="Anticodon_1"/>
    <property type="match status" value="1"/>
</dbReference>
<evidence type="ECO:0000313" key="16">
    <source>
        <dbReference type="EMBL" id="VXD12599.1"/>
    </source>
</evidence>
<dbReference type="GO" id="GO:0004822">
    <property type="term" value="F:isoleucine-tRNA ligase activity"/>
    <property type="evidence" value="ECO:0007669"/>
    <property type="project" value="UniProtKB-UniRule"/>
</dbReference>
<evidence type="ECO:0000256" key="10">
    <source>
        <dbReference type="ARBA" id="ARBA00025217"/>
    </source>
</evidence>
<dbReference type="InterPro" id="IPR050081">
    <property type="entry name" value="Ile-tRNA_ligase"/>
</dbReference>
<evidence type="ECO:0000256" key="12">
    <source>
        <dbReference type="HAMAP-Rule" id="MF_02002"/>
    </source>
</evidence>
<evidence type="ECO:0000256" key="7">
    <source>
        <dbReference type="ARBA" id="ARBA00022840"/>
    </source>
</evidence>
<keyword evidence="3 12" id="KW-0436">Ligase</keyword>
<evidence type="ECO:0000259" key="15">
    <source>
        <dbReference type="Pfam" id="PF08264"/>
    </source>
</evidence>
<dbReference type="InterPro" id="IPR002300">
    <property type="entry name" value="aa-tRNA-synth_Ia"/>
</dbReference>
<dbReference type="GO" id="GO:0002161">
    <property type="term" value="F:aminoacyl-tRNA deacylase activity"/>
    <property type="evidence" value="ECO:0007669"/>
    <property type="project" value="InterPro"/>
</dbReference>
<dbReference type="HAMAP" id="MF_02002">
    <property type="entry name" value="Ile_tRNA_synth_type1"/>
    <property type="match status" value="1"/>
</dbReference>
<dbReference type="PANTHER" id="PTHR42765">
    <property type="entry name" value="SOLEUCYL-TRNA SYNTHETASE"/>
    <property type="match status" value="1"/>
</dbReference>
<feature type="binding site" evidence="12">
    <location>
        <position position="588"/>
    </location>
    <ligand>
        <name>L-isoleucyl-5'-AMP</name>
        <dbReference type="ChEBI" id="CHEBI:178002"/>
    </ligand>
</feature>
<keyword evidence="7 12" id="KW-0067">ATP-binding</keyword>
<dbReference type="Gene3D" id="1.10.730.20">
    <property type="match status" value="1"/>
</dbReference>
<protein>
    <recommendedName>
        <fullName evidence="12">Isoleucine--tRNA ligase</fullName>
        <ecNumber evidence="12">6.1.1.5</ecNumber>
    </recommendedName>
    <alternativeName>
        <fullName evidence="12">Isoleucyl-tRNA synthetase</fullName>
        <shortName evidence="12">IleRS</shortName>
    </alternativeName>
</protein>
<dbReference type="PANTHER" id="PTHR42765:SF1">
    <property type="entry name" value="ISOLEUCINE--TRNA LIGASE, MITOCHONDRIAL"/>
    <property type="match status" value="1"/>
</dbReference>
<keyword evidence="4 12" id="KW-0479">Metal-binding</keyword>
<dbReference type="InterPro" id="IPR009080">
    <property type="entry name" value="tRNAsynth_Ia_anticodon-bd"/>
</dbReference>
<dbReference type="FunFam" id="3.90.740.10:FF:000013">
    <property type="entry name" value="Isoleucine--tRNA ligase, chloroplastic/mitochondrial"/>
    <property type="match status" value="1"/>
</dbReference>
<dbReference type="InterPro" id="IPR033708">
    <property type="entry name" value="Anticodon_Ile_BEm"/>
</dbReference>
<feature type="domain" description="Zinc finger FPG/IleRS-type" evidence="14">
    <location>
        <begin position="946"/>
        <end position="974"/>
    </location>
</feature>
<evidence type="ECO:0000256" key="5">
    <source>
        <dbReference type="ARBA" id="ARBA00022741"/>
    </source>
</evidence>
<dbReference type="AlphaFoldDB" id="A0A7Z9BMV8"/>
<evidence type="ECO:0000259" key="13">
    <source>
        <dbReference type="Pfam" id="PF00133"/>
    </source>
</evidence>
<dbReference type="FunFam" id="1.10.730.20:FF:000001">
    <property type="entry name" value="Isoleucine--tRNA ligase"/>
    <property type="match status" value="1"/>
</dbReference>
<dbReference type="InterPro" id="IPR013155">
    <property type="entry name" value="M/V/L/I-tRNA-synth_anticd-bd"/>
</dbReference>
<evidence type="ECO:0000256" key="2">
    <source>
        <dbReference type="ARBA" id="ARBA00022490"/>
    </source>
</evidence>
<feature type="binding site" evidence="12">
    <location>
        <position position="969"/>
    </location>
    <ligand>
        <name>Zn(2+)</name>
        <dbReference type="ChEBI" id="CHEBI:29105"/>
    </ligand>
</feature>
<dbReference type="GO" id="GO:0006428">
    <property type="term" value="P:isoleucyl-tRNA aminoacylation"/>
    <property type="evidence" value="ECO:0007669"/>
    <property type="project" value="UniProtKB-UniRule"/>
</dbReference>
<dbReference type="CDD" id="cd00818">
    <property type="entry name" value="IleRS_core"/>
    <property type="match status" value="1"/>
</dbReference>
<evidence type="ECO:0000256" key="4">
    <source>
        <dbReference type="ARBA" id="ARBA00022723"/>
    </source>
</evidence>
<dbReference type="EMBL" id="CZCS02000009">
    <property type="protein sequence ID" value="VXD12599.1"/>
    <property type="molecule type" value="Genomic_DNA"/>
</dbReference>
<feature type="binding site" evidence="12">
    <location>
        <position position="952"/>
    </location>
    <ligand>
        <name>Zn(2+)</name>
        <dbReference type="ChEBI" id="CHEBI:29105"/>
    </ligand>
</feature>
<feature type="binding site" evidence="12">
    <location>
        <position position="632"/>
    </location>
    <ligand>
        <name>ATP</name>
        <dbReference type="ChEBI" id="CHEBI:30616"/>
    </ligand>
</feature>
<evidence type="ECO:0000256" key="11">
    <source>
        <dbReference type="ARBA" id="ARBA00048359"/>
    </source>
</evidence>
<comment type="function">
    <text evidence="10 12">Catalyzes the attachment of isoleucine to tRNA(Ile). As IleRS can inadvertently accommodate and process structurally similar amino acids such as valine, to avoid such errors it has two additional distinct tRNA(Ile)-dependent editing activities. One activity is designated as 'pretransfer' editing and involves the hydrolysis of activated Val-AMP. The other activity is designated 'posttransfer' editing and involves deacylation of mischarged Val-tRNA(Ile).</text>
</comment>
<feature type="domain" description="Methionyl/Valyl/Leucyl/Isoleucyl-tRNA synthetase anticodon-binding" evidence="15">
    <location>
        <begin position="721"/>
        <end position="876"/>
    </location>
</feature>
<evidence type="ECO:0000313" key="17">
    <source>
        <dbReference type="Proteomes" id="UP000182190"/>
    </source>
</evidence>
<dbReference type="Pfam" id="PF06827">
    <property type="entry name" value="zf-FPG_IleRS"/>
    <property type="match status" value="1"/>
</dbReference>
<dbReference type="PROSITE" id="PS00178">
    <property type="entry name" value="AA_TRNA_LIGASE_I"/>
    <property type="match status" value="1"/>
</dbReference>
<dbReference type="SUPFAM" id="SSF52374">
    <property type="entry name" value="Nucleotidylyl transferase"/>
    <property type="match status" value="1"/>
</dbReference>
<comment type="cofactor">
    <cofactor evidence="12">
        <name>Zn(2+)</name>
        <dbReference type="ChEBI" id="CHEBI:29105"/>
    </cofactor>
    <text evidence="12">Binds 1 zinc ion per subunit.</text>
</comment>
<comment type="subcellular location">
    <subcellularLocation>
        <location evidence="12">Cytoplasm</location>
    </subcellularLocation>
</comment>
<evidence type="ECO:0000256" key="9">
    <source>
        <dbReference type="ARBA" id="ARBA00023146"/>
    </source>
</evidence>
<dbReference type="Pfam" id="PF00133">
    <property type="entry name" value="tRNA-synt_1"/>
    <property type="match status" value="1"/>
</dbReference>
<comment type="catalytic activity">
    <reaction evidence="11 12">
        <text>tRNA(Ile) + L-isoleucine + ATP = L-isoleucyl-tRNA(Ile) + AMP + diphosphate</text>
        <dbReference type="Rhea" id="RHEA:11060"/>
        <dbReference type="Rhea" id="RHEA-COMP:9666"/>
        <dbReference type="Rhea" id="RHEA-COMP:9695"/>
        <dbReference type="ChEBI" id="CHEBI:30616"/>
        <dbReference type="ChEBI" id="CHEBI:33019"/>
        <dbReference type="ChEBI" id="CHEBI:58045"/>
        <dbReference type="ChEBI" id="CHEBI:78442"/>
        <dbReference type="ChEBI" id="CHEBI:78528"/>
        <dbReference type="ChEBI" id="CHEBI:456215"/>
        <dbReference type="EC" id="6.1.1.5"/>
    </reaction>
</comment>
<name>A0A7Z9BMV8_9CYAN</name>
<feature type="short sequence motif" description="'HIGH' region" evidence="12">
    <location>
        <begin position="77"/>
        <end position="87"/>
    </location>
</feature>
<dbReference type="NCBIfam" id="TIGR00392">
    <property type="entry name" value="ileS"/>
    <property type="match status" value="1"/>
</dbReference>
<dbReference type="Gene3D" id="3.90.740.10">
    <property type="entry name" value="Valyl/Leucyl/Isoleucyl-tRNA synthetase, editing domain"/>
    <property type="match status" value="1"/>
</dbReference>
<dbReference type="InterPro" id="IPR023585">
    <property type="entry name" value="Ile-tRNA-ligase_type1"/>
</dbReference>
<dbReference type="Gene3D" id="3.40.50.620">
    <property type="entry name" value="HUPs"/>
    <property type="match status" value="2"/>
</dbReference>
<dbReference type="SUPFAM" id="SSF50677">
    <property type="entry name" value="ValRS/IleRS/LeuRS editing domain"/>
    <property type="match status" value="1"/>
</dbReference>
<gene>
    <name evidence="12 16" type="primary">ileS</name>
    <name evidence="16" type="ORF">PL9631_1060119</name>
</gene>
<dbReference type="GO" id="GO:0000049">
    <property type="term" value="F:tRNA binding"/>
    <property type="evidence" value="ECO:0007669"/>
    <property type="project" value="InterPro"/>
</dbReference>
<evidence type="ECO:0000256" key="3">
    <source>
        <dbReference type="ARBA" id="ARBA00022598"/>
    </source>
</evidence>
<evidence type="ECO:0000256" key="1">
    <source>
        <dbReference type="ARBA" id="ARBA00006887"/>
    </source>
</evidence>
<accession>A0A7Z9BMV8</accession>
<comment type="domain">
    <text evidence="12">IleRS has two distinct active sites: one for aminoacylation and one for editing. The misactivated valine is translocated from the active site to the editing site, which sterically excludes the correctly activated isoleucine. The single editing site contains two valyl binding pockets, one specific for each substrate (Val-AMP or Val-tRNA(Ile)).</text>
</comment>
<feature type="domain" description="Aminoacyl-tRNA synthetase class Ia" evidence="13">
    <location>
        <begin position="48"/>
        <end position="674"/>
    </location>
</feature>
<dbReference type="GO" id="GO:0005524">
    <property type="term" value="F:ATP binding"/>
    <property type="evidence" value="ECO:0007669"/>
    <property type="project" value="UniProtKB-UniRule"/>
</dbReference>
<dbReference type="Proteomes" id="UP000182190">
    <property type="component" value="Unassembled WGS sequence"/>
</dbReference>
<keyword evidence="6 12" id="KW-0862">Zinc</keyword>
<evidence type="ECO:0000256" key="8">
    <source>
        <dbReference type="ARBA" id="ARBA00022917"/>
    </source>
</evidence>
<dbReference type="InterPro" id="IPR002301">
    <property type="entry name" value="Ile-tRNA-ligase"/>
</dbReference>
<dbReference type="SUPFAM" id="SSF47323">
    <property type="entry name" value="Anticodon-binding domain of a subclass of class I aminoacyl-tRNA synthetases"/>
    <property type="match status" value="1"/>
</dbReference>
<keyword evidence="2 12" id="KW-0963">Cytoplasm</keyword>
<comment type="similarity">
    <text evidence="1 12">Belongs to the class-I aminoacyl-tRNA synthetase family. IleS type 1 subfamily.</text>
</comment>
<keyword evidence="17" id="KW-1185">Reference proteome</keyword>
<dbReference type="InterPro" id="IPR009008">
    <property type="entry name" value="Val/Leu/Ile-tRNA-synth_edit"/>
</dbReference>
<dbReference type="InterPro" id="IPR001412">
    <property type="entry name" value="aa-tRNA-synth_I_CS"/>
</dbReference>
<proteinExistence type="inferred from homology"/>
<keyword evidence="8 12" id="KW-0648">Protein biosynthesis</keyword>
<feature type="binding site" evidence="12">
    <location>
        <position position="972"/>
    </location>
    <ligand>
        <name>Zn(2+)</name>
        <dbReference type="ChEBI" id="CHEBI:29105"/>
    </ligand>
</feature>
<sequence length="980" mass="111095">MLGYNTNQLTRIIQDTVVTEAKSYKDSVNLPQTKFDMRANAVKREPEIQAFWAEQEIYQRLSQNNPGELFILHDGPPYANGTLHIGHALNKILKDIINRYQILQGRKVRYVPGWDCHGLPIELKVLQNMKAGEREQLTPLTLRHKARDFALQAVEQQKTSFKRYGVWGDWEHPYLTLKPEYEAAQIGVFGKMVLEGYIYRGHKPVHWSPSSKTALAEAELEYPEGHISRSLFAAFKLLTVSEPLRELLAPFLSELGVAIWTTTPWTIPGNLAVAVNPVLNYAVVEVGESEKPPAFKYLIVATDLAEQLSATLGYSLTVKATFTGKDLENSTYKHPLFNRKSPIVIGGDYITTESGTGLVHTAPGHGQEDYIVGQKYGLPILSPVDDQGNFTDEAGKFEGLNVLGEGNGAIIQALTEVNSLLKEEPYQHKYPYDWRTKKPTIFRATEQWFASVKGFRDAALKAISEVKWIPAQGENRITSMVVDRSDWCISRQRSWGVPIPVFYDEETNEPLLNESTINHVQTIIAEKGSDAWWELSIEELLPPEYHNNGKNYRKGTDTMDVWFDSGSSWAAVANQRPELRYPADMYLEGSDQHRGWFQSSLLTSVANYGHAPYKTVLTHGFVLDEKGMKMSKSIGNVVDPAIVIEGGKNQQQEPPYGADILRLWVSSVDYSSDVPLGKNILKQMADVYRKIRNTARFLLGNLHDFDPIKDTVKYEELPELDQYMLHRITEVFTEVTESFESYQFFRFFQVIQNFCVVDLSNFYLDIAKDRLYISGADGFRRRSCQTVLAVALENLAKAIAPVLCHTAEDIWQNIPYSPPQTSVFEAGWVTLEKHWEKPELGTLWQQLRQIRSDVNVVLEKARQDKIIGASLEAKVLLYVADEDLRQQMQQMNPKTTELKDNNGVDELRYLLICSQVELLDTPEPLNGLPYNQQFEDLGIGVVKADGEKCDRCWNYSVHVGESKEDPTICERCVEALAGTF</sequence>
<keyword evidence="9 12" id="KW-0030">Aminoacyl-tRNA synthetase</keyword>
<dbReference type="GO" id="GO:0005737">
    <property type="term" value="C:cytoplasm"/>
    <property type="evidence" value="ECO:0007669"/>
    <property type="project" value="UniProtKB-SubCell"/>
</dbReference>
<feature type="short sequence motif" description="'KMSKS' region" evidence="12">
    <location>
        <begin position="629"/>
        <end position="633"/>
    </location>
</feature>
<dbReference type="InterPro" id="IPR010663">
    <property type="entry name" value="Znf_FPG/IleRS"/>
</dbReference>
<dbReference type="EC" id="6.1.1.5" evidence="12"/>
<feature type="binding site" evidence="12">
    <location>
        <position position="949"/>
    </location>
    <ligand>
        <name>Zn(2+)</name>
        <dbReference type="ChEBI" id="CHEBI:29105"/>
    </ligand>
</feature>
<evidence type="ECO:0000259" key="14">
    <source>
        <dbReference type="Pfam" id="PF06827"/>
    </source>
</evidence>
<dbReference type="PRINTS" id="PR00984">
    <property type="entry name" value="TRNASYNTHILE"/>
</dbReference>
<comment type="subunit">
    <text evidence="12">Monomer.</text>
</comment>
<organism evidence="16 17">
    <name type="scientific">Planktothrix paucivesiculata PCC 9631</name>
    <dbReference type="NCBI Taxonomy" id="671071"/>
    <lineage>
        <taxon>Bacteria</taxon>
        <taxon>Bacillati</taxon>
        <taxon>Cyanobacteriota</taxon>
        <taxon>Cyanophyceae</taxon>
        <taxon>Oscillatoriophycideae</taxon>
        <taxon>Oscillatoriales</taxon>
        <taxon>Microcoleaceae</taxon>
        <taxon>Planktothrix</taxon>
    </lineage>
</organism>
<dbReference type="GO" id="GO:0008270">
    <property type="term" value="F:zinc ion binding"/>
    <property type="evidence" value="ECO:0007669"/>
    <property type="project" value="UniProtKB-UniRule"/>
</dbReference>